<keyword evidence="8 11" id="KW-0472">Membrane</keyword>
<feature type="compositionally biased region" description="Low complexity" evidence="12">
    <location>
        <begin position="42"/>
        <end position="65"/>
    </location>
</feature>
<dbReference type="GO" id="GO:0071555">
    <property type="term" value="P:cell wall organization"/>
    <property type="evidence" value="ECO:0007669"/>
    <property type="project" value="UniProtKB-KW"/>
</dbReference>
<feature type="compositionally biased region" description="Low complexity" evidence="12">
    <location>
        <begin position="8"/>
        <end position="23"/>
    </location>
</feature>
<dbReference type="EMBL" id="MCGR01000002">
    <property type="protein sequence ID" value="ORY91595.1"/>
    <property type="molecule type" value="Genomic_DNA"/>
</dbReference>
<comment type="subcellular location">
    <subcellularLocation>
        <location evidence="1 11">Cell membrane</location>
        <topology evidence="1 11">Multi-pass membrane protein</topology>
    </subcellularLocation>
</comment>
<evidence type="ECO:0000256" key="9">
    <source>
        <dbReference type="ARBA" id="ARBA00023316"/>
    </source>
</evidence>
<dbReference type="InterPro" id="IPR029044">
    <property type="entry name" value="Nucleotide-diphossugar_trans"/>
</dbReference>
<dbReference type="GO" id="GO:0006031">
    <property type="term" value="P:chitin biosynthetic process"/>
    <property type="evidence" value="ECO:0007669"/>
    <property type="project" value="UniProtKB-UniRule"/>
</dbReference>
<dbReference type="OrthoDB" id="26569at2759"/>
<keyword evidence="15" id="KW-1185">Reference proteome</keyword>
<feature type="compositionally biased region" description="Pro residues" evidence="12">
    <location>
        <begin position="100"/>
        <end position="125"/>
    </location>
</feature>
<accession>A0A1Y2G2K0</accession>
<dbReference type="GO" id="GO:0005886">
    <property type="term" value="C:plasma membrane"/>
    <property type="evidence" value="ECO:0007669"/>
    <property type="project" value="UniProtKB-SubCell"/>
</dbReference>
<feature type="transmembrane region" description="Helical" evidence="11">
    <location>
        <begin position="875"/>
        <end position="896"/>
    </location>
</feature>
<dbReference type="InterPro" id="IPR004835">
    <property type="entry name" value="Chitin_synth"/>
</dbReference>
<dbReference type="InterPro" id="IPR013616">
    <property type="entry name" value="Chitin_synth_N"/>
</dbReference>
<evidence type="ECO:0000313" key="15">
    <source>
        <dbReference type="Proteomes" id="UP000193467"/>
    </source>
</evidence>
<evidence type="ECO:0000256" key="11">
    <source>
        <dbReference type="RuleBase" id="RU366040"/>
    </source>
</evidence>
<dbReference type="STRING" id="106004.A0A1Y2G2K0"/>
<keyword evidence="4 11" id="KW-0328">Glycosyltransferase</keyword>
<feature type="region of interest" description="Disordered" evidence="12">
    <location>
        <begin position="1"/>
        <end position="77"/>
    </location>
</feature>
<dbReference type="InParanoid" id="A0A1Y2G2K0"/>
<evidence type="ECO:0000259" key="13">
    <source>
        <dbReference type="Pfam" id="PF08407"/>
    </source>
</evidence>
<name>A0A1Y2G2K0_9BASI</name>
<dbReference type="AlphaFoldDB" id="A0A1Y2G2K0"/>
<comment type="function">
    <text evidence="10 11">Polymerizes chitin, a structural polymer of the cell wall and septum, by transferring the sugar moiety of UDP-GlcNAc to the non-reducing end of the growing chitin polymer.</text>
</comment>
<dbReference type="Pfam" id="PF08407">
    <property type="entry name" value="Chitin_synth_1N"/>
    <property type="match status" value="1"/>
</dbReference>
<feature type="region of interest" description="Disordered" evidence="12">
    <location>
        <begin position="95"/>
        <end position="153"/>
    </location>
</feature>
<evidence type="ECO:0000256" key="3">
    <source>
        <dbReference type="ARBA" id="ARBA00022475"/>
    </source>
</evidence>
<dbReference type="GO" id="GO:0030428">
    <property type="term" value="C:cell septum"/>
    <property type="evidence" value="ECO:0007669"/>
    <property type="project" value="TreeGrafter"/>
</dbReference>
<keyword evidence="5 11" id="KW-0808">Transferase</keyword>
<dbReference type="SUPFAM" id="SSF53448">
    <property type="entry name" value="Nucleotide-diphospho-sugar transferases"/>
    <property type="match status" value="1"/>
</dbReference>
<evidence type="ECO:0000256" key="7">
    <source>
        <dbReference type="ARBA" id="ARBA00022989"/>
    </source>
</evidence>
<feature type="domain" description="Chitin synthase N-terminal" evidence="13">
    <location>
        <begin position="168"/>
        <end position="235"/>
    </location>
</feature>
<comment type="similarity">
    <text evidence="11">Belongs to the chitin synthase family.</text>
</comment>
<dbReference type="EC" id="2.4.1.16" evidence="2 11"/>
<keyword evidence="9 11" id="KW-0961">Cell wall biogenesis/degradation</keyword>
<dbReference type="PANTHER" id="PTHR22914:SF9">
    <property type="entry name" value="CHITIN SYNTHASE 1"/>
    <property type="match status" value="1"/>
</dbReference>
<evidence type="ECO:0000256" key="1">
    <source>
        <dbReference type="ARBA" id="ARBA00004651"/>
    </source>
</evidence>
<comment type="caution">
    <text evidence="14">The sequence shown here is derived from an EMBL/GenBank/DDBJ whole genome shotgun (WGS) entry which is preliminary data.</text>
</comment>
<keyword evidence="7 11" id="KW-1133">Transmembrane helix</keyword>
<feature type="transmembrane region" description="Helical" evidence="11">
    <location>
        <begin position="574"/>
        <end position="604"/>
    </location>
</feature>
<dbReference type="Proteomes" id="UP000193467">
    <property type="component" value="Unassembled WGS sequence"/>
</dbReference>
<feature type="transmembrane region" description="Helical" evidence="11">
    <location>
        <begin position="725"/>
        <end position="748"/>
    </location>
</feature>
<evidence type="ECO:0000256" key="5">
    <source>
        <dbReference type="ARBA" id="ARBA00022679"/>
    </source>
</evidence>
<comment type="catalytic activity">
    <reaction evidence="11">
        <text>[(1-&gt;4)-N-acetyl-beta-D-glucosaminyl](n) + UDP-N-acetyl-alpha-D-glucosamine = [(1-&gt;4)-N-acetyl-beta-D-glucosaminyl](n+1) + UDP + H(+)</text>
        <dbReference type="Rhea" id="RHEA:16637"/>
        <dbReference type="Rhea" id="RHEA-COMP:9593"/>
        <dbReference type="Rhea" id="RHEA-COMP:9595"/>
        <dbReference type="ChEBI" id="CHEBI:15378"/>
        <dbReference type="ChEBI" id="CHEBI:17029"/>
        <dbReference type="ChEBI" id="CHEBI:57705"/>
        <dbReference type="ChEBI" id="CHEBI:58223"/>
        <dbReference type="EC" id="2.4.1.16"/>
    </reaction>
</comment>
<dbReference type="CDD" id="cd04190">
    <property type="entry name" value="Chitin_synth_C"/>
    <property type="match status" value="1"/>
</dbReference>
<evidence type="ECO:0000256" key="10">
    <source>
        <dbReference type="ARBA" id="ARBA00024009"/>
    </source>
</evidence>
<feature type="transmembrane region" description="Helical" evidence="11">
    <location>
        <begin position="835"/>
        <end position="855"/>
    </location>
</feature>
<evidence type="ECO:0000313" key="14">
    <source>
        <dbReference type="EMBL" id="ORY91595.1"/>
    </source>
</evidence>
<evidence type="ECO:0000256" key="2">
    <source>
        <dbReference type="ARBA" id="ARBA00012543"/>
    </source>
</evidence>
<dbReference type="PANTHER" id="PTHR22914">
    <property type="entry name" value="CHITIN SYNTHASE"/>
    <property type="match status" value="1"/>
</dbReference>
<proteinExistence type="inferred from homology"/>
<keyword evidence="3 11" id="KW-1003">Cell membrane</keyword>
<evidence type="ECO:0000256" key="6">
    <source>
        <dbReference type="ARBA" id="ARBA00022692"/>
    </source>
</evidence>
<feature type="transmembrane region" description="Helical" evidence="11">
    <location>
        <begin position="624"/>
        <end position="646"/>
    </location>
</feature>
<feature type="transmembrane region" description="Helical" evidence="11">
    <location>
        <begin position="653"/>
        <end position="681"/>
    </location>
</feature>
<evidence type="ECO:0000256" key="12">
    <source>
        <dbReference type="SAM" id="MobiDB-lite"/>
    </source>
</evidence>
<dbReference type="GO" id="GO:0004100">
    <property type="term" value="F:chitin synthase activity"/>
    <property type="evidence" value="ECO:0007669"/>
    <property type="project" value="UniProtKB-UniRule"/>
</dbReference>
<reference evidence="14 15" key="1">
    <citation type="submission" date="2016-07" db="EMBL/GenBank/DDBJ databases">
        <title>Pervasive Adenine N6-methylation of Active Genes in Fungi.</title>
        <authorList>
            <consortium name="DOE Joint Genome Institute"/>
            <person name="Mondo S.J."/>
            <person name="Dannebaum R.O."/>
            <person name="Kuo R.C."/>
            <person name="Labutti K."/>
            <person name="Haridas S."/>
            <person name="Kuo A."/>
            <person name="Salamov A."/>
            <person name="Ahrendt S.R."/>
            <person name="Lipzen A."/>
            <person name="Sullivan W."/>
            <person name="Andreopoulos W.B."/>
            <person name="Clum A."/>
            <person name="Lindquist E."/>
            <person name="Daum C."/>
            <person name="Ramamoorthy G.K."/>
            <person name="Gryganskyi A."/>
            <person name="Culley D."/>
            <person name="Magnuson J.K."/>
            <person name="James T.Y."/>
            <person name="O'Malley M.A."/>
            <person name="Stajich J.E."/>
            <person name="Spatafora J.W."/>
            <person name="Visel A."/>
            <person name="Grigoriev I.V."/>
        </authorList>
    </citation>
    <scope>NUCLEOTIDE SEQUENCE [LARGE SCALE GENOMIC DNA]</scope>
    <source>
        <strain evidence="14 15">62-1032</strain>
    </source>
</reference>
<evidence type="ECO:0000256" key="4">
    <source>
        <dbReference type="ARBA" id="ARBA00022676"/>
    </source>
</evidence>
<sequence length="901" mass="100723">MRHRPTASQEWRQQSYNQQQQSQPMGRSQTEPIYPPAGGGAQARPGLQPQQPSYQLDSYYDQLQQHQGDQSYGYHQDNSSVYSHTALTLEKDPYYEAAPSLPPQPQFGAPNYPPSSPLSRPPPSPFAGNLPYHNQQQGHFPYGPPLSPAGPPSFYAQAREQVMKRREQAKVELVDGHLRLDLPVPRSLKQIISFQGQDMREESGKMRYTAVTDDPDDFTRQRYRLRQTHYGRQTELFICLTQYNEDEVLFCRTFTAVLKNIAHLQSRTKSKTWGADSWKKVVVCVVSDGRAKINPRTLKVLGLYGVYQDGIAKDTVDGKDVTGHLFEYTTQVVVDAKGTVSGGVCPVQVLFCLKEQNKKKLNSHRWAFNAFCPQLRPNVCVLLDVGTRPGGTSIYSLWKEFDKHSGIGGACGEITVDLGRGCGNLINPLVAAQNFEYKMSNILDKPLESVFGFISVLPGAFSAYRYKALLGAPLEAYFLGEKMHEPGNVASLADSNMYLAEDRILCFEIVCKKKEAWTLKYVKSAKASTDVPDSVPEFISQRRRWSNGSFFAALHATLHYYRVWTSGQGFFRKLWLSVIWLYNLVQLIFQAIGLSSFYLAFFFLCSAATSDSDDDPFGGVGSEVISVANSVYIATLGVTIVCALGNKPAGSKWWYMAVITCFAILFAIALYCTGFTIYLAVPHTAAGWRDISSLLDQSSFREIVISLGATYGLYILSSILHTDPWHLLTCFIQYMMFLPSYVSVLTIYSFSNLHDLAWGTKGSTTIKDLGGAQKSKGDDGKELVEVSIPTAPDDIDELWLNMRKDISTPAVVKHEKRSLDAKQADHFANIRTNTLLFYLGLNMLICIFFTSTVWTNFLASYSSASPPVNYYQVGIFWSVAVLSAIRFAGSTAYLVLRLFGF</sequence>
<protein>
    <recommendedName>
        <fullName evidence="2 11">Chitin synthase</fullName>
        <ecNumber evidence="2 11">2.4.1.16</ecNumber>
    </recommendedName>
</protein>
<dbReference type="Pfam" id="PF01644">
    <property type="entry name" value="Chitin_synth_1"/>
    <property type="match status" value="1"/>
</dbReference>
<evidence type="ECO:0000256" key="8">
    <source>
        <dbReference type="ARBA" id="ARBA00023136"/>
    </source>
</evidence>
<gene>
    <name evidence="14" type="ORF">BCR35DRAFT_298825</name>
</gene>
<keyword evidence="6 11" id="KW-0812">Transmembrane</keyword>
<feature type="compositionally biased region" description="Pro residues" evidence="12">
    <location>
        <begin position="142"/>
        <end position="151"/>
    </location>
</feature>
<organism evidence="14 15">
    <name type="scientific">Leucosporidium creatinivorum</name>
    <dbReference type="NCBI Taxonomy" id="106004"/>
    <lineage>
        <taxon>Eukaryota</taxon>
        <taxon>Fungi</taxon>
        <taxon>Dikarya</taxon>
        <taxon>Basidiomycota</taxon>
        <taxon>Pucciniomycotina</taxon>
        <taxon>Microbotryomycetes</taxon>
        <taxon>Leucosporidiales</taxon>
        <taxon>Leucosporidium</taxon>
    </lineage>
</organism>